<dbReference type="Gene3D" id="1.10.287.1060">
    <property type="entry name" value="ESAT-6-like"/>
    <property type="match status" value="1"/>
</dbReference>
<dbReference type="InterPro" id="IPR010310">
    <property type="entry name" value="T7SS_ESAT-6-like"/>
</dbReference>
<dbReference type="Proteomes" id="UP001500902">
    <property type="component" value="Unassembled WGS sequence"/>
</dbReference>
<keyword evidence="1" id="KW-0175">Coiled coil</keyword>
<dbReference type="InterPro" id="IPR036689">
    <property type="entry name" value="ESAT-6-like_sf"/>
</dbReference>
<organism evidence="2 3">
    <name type="scientific">Nonomuraea antimicrobica</name>
    <dbReference type="NCBI Taxonomy" id="561173"/>
    <lineage>
        <taxon>Bacteria</taxon>
        <taxon>Bacillati</taxon>
        <taxon>Actinomycetota</taxon>
        <taxon>Actinomycetes</taxon>
        <taxon>Streptosporangiales</taxon>
        <taxon>Streptosporangiaceae</taxon>
        <taxon>Nonomuraea</taxon>
    </lineage>
</organism>
<accession>A0ABP7EHB7</accession>
<dbReference type="EMBL" id="BAAAZP010000238">
    <property type="protein sequence ID" value="GAA3719202.1"/>
    <property type="molecule type" value="Genomic_DNA"/>
</dbReference>
<evidence type="ECO:0000256" key="1">
    <source>
        <dbReference type="SAM" id="Coils"/>
    </source>
</evidence>
<gene>
    <name evidence="2" type="ORF">GCM10022224_101330</name>
</gene>
<keyword evidence="3" id="KW-1185">Reference proteome</keyword>
<sequence>MSAELDFTKVNFGQMQLAADDYLAILASFERATDELLVKLEQELADHWVGPGGAKEFFQEHERKWDAAAAKMRFNLEELRRAVEIANENYRAAEARNKSMWYDG</sequence>
<feature type="coiled-coil region" evidence="1">
    <location>
        <begin position="69"/>
        <end position="96"/>
    </location>
</feature>
<name>A0ABP7EHB7_9ACTN</name>
<dbReference type="SUPFAM" id="SSF140453">
    <property type="entry name" value="EsxAB dimer-like"/>
    <property type="match status" value="1"/>
</dbReference>
<evidence type="ECO:0008006" key="4">
    <source>
        <dbReference type="Google" id="ProtNLM"/>
    </source>
</evidence>
<comment type="caution">
    <text evidence="2">The sequence shown here is derived from an EMBL/GenBank/DDBJ whole genome shotgun (WGS) entry which is preliminary data.</text>
</comment>
<proteinExistence type="predicted"/>
<evidence type="ECO:0000313" key="2">
    <source>
        <dbReference type="EMBL" id="GAA3719202.1"/>
    </source>
</evidence>
<dbReference type="RefSeq" id="WP_344896880.1">
    <property type="nucleotide sequence ID" value="NZ_BAAAZP010000238.1"/>
</dbReference>
<reference evidence="3" key="1">
    <citation type="journal article" date="2019" name="Int. J. Syst. Evol. Microbiol.">
        <title>The Global Catalogue of Microorganisms (GCM) 10K type strain sequencing project: providing services to taxonomists for standard genome sequencing and annotation.</title>
        <authorList>
            <consortium name="The Broad Institute Genomics Platform"/>
            <consortium name="The Broad Institute Genome Sequencing Center for Infectious Disease"/>
            <person name="Wu L."/>
            <person name="Ma J."/>
        </authorList>
    </citation>
    <scope>NUCLEOTIDE SEQUENCE [LARGE SCALE GENOMIC DNA]</scope>
    <source>
        <strain evidence="3">JCM 16904</strain>
    </source>
</reference>
<dbReference type="Pfam" id="PF06013">
    <property type="entry name" value="WXG100"/>
    <property type="match status" value="1"/>
</dbReference>
<evidence type="ECO:0000313" key="3">
    <source>
        <dbReference type="Proteomes" id="UP001500902"/>
    </source>
</evidence>
<protein>
    <recommendedName>
        <fullName evidence="4">WXG100 family type VII secretion target</fullName>
    </recommendedName>
</protein>